<reference evidence="2 3" key="1">
    <citation type="submission" date="2021-06" db="EMBL/GenBank/DDBJ databases">
        <authorList>
            <person name="Kallberg Y."/>
            <person name="Tangrot J."/>
            <person name="Rosling A."/>
        </authorList>
    </citation>
    <scope>NUCLEOTIDE SEQUENCE [LARGE SCALE GENOMIC DNA]</scope>
    <source>
        <strain evidence="2 3">120-4 pot B 10/14</strain>
    </source>
</reference>
<organism evidence="2 3">
    <name type="scientific">Gigaspora margarita</name>
    <dbReference type="NCBI Taxonomy" id="4874"/>
    <lineage>
        <taxon>Eukaryota</taxon>
        <taxon>Fungi</taxon>
        <taxon>Fungi incertae sedis</taxon>
        <taxon>Mucoromycota</taxon>
        <taxon>Glomeromycotina</taxon>
        <taxon>Glomeromycetes</taxon>
        <taxon>Diversisporales</taxon>
        <taxon>Gigasporaceae</taxon>
        <taxon>Gigaspora</taxon>
    </lineage>
</organism>
<keyword evidence="3" id="KW-1185">Reference proteome</keyword>
<evidence type="ECO:0000256" key="1">
    <source>
        <dbReference type="SAM" id="MobiDB-lite"/>
    </source>
</evidence>
<protein>
    <submittedName>
        <fullName evidence="2">2329_t:CDS:1</fullName>
    </submittedName>
</protein>
<dbReference type="EMBL" id="CAJVQB010076390">
    <property type="protein sequence ID" value="CAG8844559.1"/>
    <property type="molecule type" value="Genomic_DNA"/>
</dbReference>
<name>A0ABN7WZN2_GIGMA</name>
<sequence>MEHILPIWVSQNHDKKEQEGRNHEVLPYIAPRALPKTTRQPQEHSTKRSSVLKCQVQGATKPNEEDKT</sequence>
<gene>
    <name evidence="2" type="ORF">GMARGA_LOCUS37164</name>
</gene>
<dbReference type="Proteomes" id="UP000789901">
    <property type="component" value="Unassembled WGS sequence"/>
</dbReference>
<comment type="caution">
    <text evidence="2">The sequence shown here is derived from an EMBL/GenBank/DDBJ whole genome shotgun (WGS) entry which is preliminary data.</text>
</comment>
<evidence type="ECO:0000313" key="2">
    <source>
        <dbReference type="EMBL" id="CAG8844559.1"/>
    </source>
</evidence>
<feature type="non-terminal residue" evidence="2">
    <location>
        <position position="68"/>
    </location>
</feature>
<proteinExistence type="predicted"/>
<evidence type="ECO:0000313" key="3">
    <source>
        <dbReference type="Proteomes" id="UP000789901"/>
    </source>
</evidence>
<accession>A0ABN7WZN2</accession>
<feature type="region of interest" description="Disordered" evidence="1">
    <location>
        <begin position="1"/>
        <end position="68"/>
    </location>
</feature>
<feature type="compositionally biased region" description="Basic and acidic residues" evidence="1">
    <location>
        <begin position="12"/>
        <end position="24"/>
    </location>
</feature>